<evidence type="ECO:0000313" key="9">
    <source>
        <dbReference type="Proteomes" id="UP000290243"/>
    </source>
</evidence>
<dbReference type="OrthoDB" id="9802090at2"/>
<comment type="catalytic activity">
    <reaction evidence="1 7">
        <text>guanosine(46) in tRNA + S-adenosyl-L-methionine = N(7)-methylguanosine(46) in tRNA + S-adenosyl-L-homocysteine</text>
        <dbReference type="Rhea" id="RHEA:42708"/>
        <dbReference type="Rhea" id="RHEA-COMP:10188"/>
        <dbReference type="Rhea" id="RHEA-COMP:10189"/>
        <dbReference type="ChEBI" id="CHEBI:57856"/>
        <dbReference type="ChEBI" id="CHEBI:59789"/>
        <dbReference type="ChEBI" id="CHEBI:74269"/>
        <dbReference type="ChEBI" id="CHEBI:74480"/>
        <dbReference type="EC" id="2.1.1.33"/>
    </reaction>
</comment>
<sequence length="206" mass="24097">MRLRNDNKAEQKLLDSGFLYEFKNKKIQLKNDDVLEIGMGKGEMIVELAYLNPNINFYGLEKYATVAAKCIKKAKEYDLKNFKIILEDASKIEEIFEGECNTIWLTFSDPWPKARHEKRRLTYKSFLKKYSLILSKNGLLKFKSDNDKLYEFSLESLLENNWIIIDNGTDLHNSFHNSSNIKTGYETKWSSLGKNINYIFAKKPIL</sequence>
<dbReference type="GO" id="GO:0008176">
    <property type="term" value="F:tRNA (guanine(46)-N7)-methyltransferase activity"/>
    <property type="evidence" value="ECO:0007669"/>
    <property type="project" value="UniProtKB-UniRule"/>
</dbReference>
<dbReference type="NCBIfam" id="NF001080">
    <property type="entry name" value="PRK00121.2-2"/>
    <property type="match status" value="1"/>
</dbReference>
<dbReference type="Pfam" id="PF02390">
    <property type="entry name" value="Methyltransf_4"/>
    <property type="match status" value="1"/>
</dbReference>
<dbReference type="CDD" id="cd02440">
    <property type="entry name" value="AdoMet_MTases"/>
    <property type="match status" value="1"/>
</dbReference>
<protein>
    <recommendedName>
        <fullName evidence="7">tRNA (guanine-N(7)-)-methyltransferase</fullName>
        <ecNumber evidence="7">2.1.1.33</ecNumber>
    </recommendedName>
    <alternativeName>
        <fullName evidence="7">tRNA (guanine(46)-N(7))-methyltransferase</fullName>
    </alternativeName>
    <alternativeName>
        <fullName evidence="7">tRNA(m7G46)-methyltransferase</fullName>
    </alternativeName>
</protein>
<dbReference type="UniPathway" id="UPA00989"/>
<evidence type="ECO:0000256" key="7">
    <source>
        <dbReference type="HAMAP-Rule" id="MF_01057"/>
    </source>
</evidence>
<comment type="function">
    <text evidence="2 7">Catalyzes the formation of N(7)-methylguanine at position 46 (m7G46) in tRNA.</text>
</comment>
<keyword evidence="6 7" id="KW-0819">tRNA processing</keyword>
<feature type="binding site" evidence="7">
    <location>
        <position position="109"/>
    </location>
    <ligand>
        <name>S-adenosyl-L-methionine</name>
        <dbReference type="ChEBI" id="CHEBI:59789"/>
    </ligand>
</feature>
<accession>A0A449B4H0</accession>
<evidence type="ECO:0000256" key="2">
    <source>
        <dbReference type="ARBA" id="ARBA00003015"/>
    </source>
</evidence>
<feature type="binding site" evidence="7">
    <location>
        <position position="145"/>
    </location>
    <ligand>
        <name>substrate</name>
    </ligand>
</feature>
<keyword evidence="3 7" id="KW-0489">Methyltransferase</keyword>
<dbReference type="PANTHER" id="PTHR23417">
    <property type="entry name" value="3-DEOXY-D-MANNO-OCTULOSONIC-ACID TRANSFERASE/TRNA GUANINE-N 7 - -METHYLTRANSFERASE"/>
    <property type="match status" value="1"/>
</dbReference>
<evidence type="ECO:0000313" key="8">
    <source>
        <dbReference type="EMBL" id="VEU75504.1"/>
    </source>
</evidence>
<evidence type="ECO:0000256" key="6">
    <source>
        <dbReference type="ARBA" id="ARBA00022694"/>
    </source>
</evidence>
<dbReference type="HAMAP" id="MF_01057">
    <property type="entry name" value="tRNA_methyltr_TrmB"/>
    <property type="match status" value="1"/>
</dbReference>
<comment type="pathway">
    <text evidence="7">tRNA modification; N(7)-methylguanine-tRNA biosynthesis.</text>
</comment>
<feature type="region of interest" description="Interaction with RNA" evidence="7">
    <location>
        <begin position="115"/>
        <end position="120"/>
    </location>
</feature>
<dbReference type="RefSeq" id="WP_129646656.1">
    <property type="nucleotide sequence ID" value="NZ_LR215037.1"/>
</dbReference>
<gene>
    <name evidence="7 8" type="primary">trmB</name>
    <name evidence="8" type="ORF">NCTC10168_00426</name>
</gene>
<feature type="binding site" evidence="7">
    <location>
        <position position="36"/>
    </location>
    <ligand>
        <name>S-adenosyl-L-methionine</name>
        <dbReference type="ChEBI" id="CHEBI:59789"/>
    </ligand>
</feature>
<keyword evidence="4 7" id="KW-0808">Transferase</keyword>
<dbReference type="PROSITE" id="PS51625">
    <property type="entry name" value="SAM_MT_TRMB"/>
    <property type="match status" value="1"/>
</dbReference>
<dbReference type="InterPro" id="IPR029063">
    <property type="entry name" value="SAM-dependent_MTases_sf"/>
</dbReference>
<evidence type="ECO:0000256" key="1">
    <source>
        <dbReference type="ARBA" id="ARBA00000142"/>
    </source>
</evidence>
<dbReference type="SUPFAM" id="SSF53335">
    <property type="entry name" value="S-adenosyl-L-methionine-dependent methyltransferases"/>
    <property type="match status" value="1"/>
</dbReference>
<dbReference type="PANTHER" id="PTHR23417:SF14">
    <property type="entry name" value="PENTACOTRIPEPTIDE-REPEAT REGION OF PRORP DOMAIN-CONTAINING PROTEIN"/>
    <property type="match status" value="1"/>
</dbReference>
<keyword evidence="9" id="KW-1185">Reference proteome</keyword>
<dbReference type="InterPro" id="IPR055361">
    <property type="entry name" value="tRNA_methyltr_TrmB_bact"/>
</dbReference>
<dbReference type="NCBIfam" id="TIGR00091">
    <property type="entry name" value="tRNA (guanosine(46)-N7)-methyltransferase TrmB"/>
    <property type="match status" value="1"/>
</dbReference>
<name>A0A449B4H0_9BACT</name>
<evidence type="ECO:0000256" key="4">
    <source>
        <dbReference type="ARBA" id="ARBA00022679"/>
    </source>
</evidence>
<feature type="binding site" evidence="7">
    <location>
        <position position="113"/>
    </location>
    <ligand>
        <name>substrate</name>
    </ligand>
</feature>
<comment type="similarity">
    <text evidence="7">Belongs to the class I-like SAM-binding methyltransferase superfamily. TrmB family.</text>
</comment>
<dbReference type="Proteomes" id="UP000290243">
    <property type="component" value="Chromosome"/>
</dbReference>
<feature type="binding site" evidence="7">
    <location>
        <position position="88"/>
    </location>
    <ligand>
        <name>S-adenosyl-L-methionine</name>
        <dbReference type="ChEBI" id="CHEBI:59789"/>
    </ligand>
</feature>
<dbReference type="GO" id="GO:0043527">
    <property type="term" value="C:tRNA methyltransferase complex"/>
    <property type="evidence" value="ECO:0007669"/>
    <property type="project" value="TreeGrafter"/>
</dbReference>
<organism evidence="8 9">
    <name type="scientific">Mycoplasmopsis maculosa</name>
    <dbReference type="NCBI Taxonomy" id="114885"/>
    <lineage>
        <taxon>Bacteria</taxon>
        <taxon>Bacillati</taxon>
        <taxon>Mycoplasmatota</taxon>
        <taxon>Mycoplasmoidales</taxon>
        <taxon>Metamycoplasmataceae</taxon>
        <taxon>Mycoplasmopsis</taxon>
    </lineage>
</organism>
<dbReference type="KEGG" id="mmau:NCTC10168_00426"/>
<evidence type="ECO:0000256" key="5">
    <source>
        <dbReference type="ARBA" id="ARBA00022691"/>
    </source>
</evidence>
<keyword evidence="5 7" id="KW-0949">S-adenosyl-L-methionine</keyword>
<dbReference type="AlphaFoldDB" id="A0A449B4H0"/>
<feature type="binding site" evidence="7">
    <location>
        <begin position="183"/>
        <end position="186"/>
    </location>
    <ligand>
        <name>substrate</name>
    </ligand>
</feature>
<reference evidence="8 9" key="1">
    <citation type="submission" date="2019-01" db="EMBL/GenBank/DDBJ databases">
        <authorList>
            <consortium name="Pathogen Informatics"/>
        </authorList>
    </citation>
    <scope>NUCLEOTIDE SEQUENCE [LARGE SCALE GENOMIC DNA]</scope>
    <source>
        <strain evidence="8 9">NCTC10168</strain>
    </source>
</reference>
<dbReference type="EC" id="2.1.1.33" evidence="7"/>
<dbReference type="Gene3D" id="3.40.50.150">
    <property type="entry name" value="Vaccinia Virus protein VP39"/>
    <property type="match status" value="1"/>
</dbReference>
<feature type="binding site" evidence="7">
    <location>
        <position position="61"/>
    </location>
    <ligand>
        <name>S-adenosyl-L-methionine</name>
        <dbReference type="ChEBI" id="CHEBI:59789"/>
    </ligand>
</feature>
<dbReference type="InterPro" id="IPR003358">
    <property type="entry name" value="tRNA_(Gua-N-7)_MeTrfase_Trmb"/>
</dbReference>
<proteinExistence type="inferred from homology"/>
<dbReference type="EMBL" id="LR215037">
    <property type="protein sequence ID" value="VEU75504.1"/>
    <property type="molecule type" value="Genomic_DNA"/>
</dbReference>
<evidence type="ECO:0000256" key="3">
    <source>
        <dbReference type="ARBA" id="ARBA00022603"/>
    </source>
</evidence>